<dbReference type="EMBL" id="BGPR01072377">
    <property type="protein sequence ID" value="GBO45318.1"/>
    <property type="molecule type" value="Genomic_DNA"/>
</dbReference>
<proteinExistence type="predicted"/>
<comment type="caution">
    <text evidence="1">The sequence shown here is derived from an EMBL/GenBank/DDBJ whole genome shotgun (WGS) entry which is preliminary data.</text>
</comment>
<evidence type="ECO:0000313" key="1">
    <source>
        <dbReference type="EMBL" id="GBO45318.1"/>
    </source>
</evidence>
<keyword evidence="2" id="KW-1185">Reference proteome</keyword>
<dbReference type="Proteomes" id="UP000499080">
    <property type="component" value="Unassembled WGS sequence"/>
</dbReference>
<sequence>MWRPERNIEQEWLKSVTNNVVSRQKIR</sequence>
<evidence type="ECO:0000313" key="2">
    <source>
        <dbReference type="Proteomes" id="UP000499080"/>
    </source>
</evidence>
<feature type="non-terminal residue" evidence="1">
    <location>
        <position position="27"/>
    </location>
</feature>
<gene>
    <name evidence="1" type="ORF">AVEN_30539_1</name>
</gene>
<reference evidence="1 2" key="1">
    <citation type="journal article" date="2019" name="Sci. Rep.">
        <title>Orb-weaving spider Araneus ventricosus genome elucidates the spidroin gene catalogue.</title>
        <authorList>
            <person name="Kono N."/>
            <person name="Nakamura H."/>
            <person name="Ohtoshi R."/>
            <person name="Moran D.A.P."/>
            <person name="Shinohara A."/>
            <person name="Yoshida Y."/>
            <person name="Fujiwara M."/>
            <person name="Mori M."/>
            <person name="Tomita M."/>
            <person name="Arakawa K."/>
        </authorList>
    </citation>
    <scope>NUCLEOTIDE SEQUENCE [LARGE SCALE GENOMIC DNA]</scope>
</reference>
<organism evidence="1 2">
    <name type="scientific">Araneus ventricosus</name>
    <name type="common">Orbweaver spider</name>
    <name type="synonym">Epeira ventricosa</name>
    <dbReference type="NCBI Taxonomy" id="182803"/>
    <lineage>
        <taxon>Eukaryota</taxon>
        <taxon>Metazoa</taxon>
        <taxon>Ecdysozoa</taxon>
        <taxon>Arthropoda</taxon>
        <taxon>Chelicerata</taxon>
        <taxon>Arachnida</taxon>
        <taxon>Araneae</taxon>
        <taxon>Araneomorphae</taxon>
        <taxon>Entelegynae</taxon>
        <taxon>Araneoidea</taxon>
        <taxon>Araneidae</taxon>
        <taxon>Araneus</taxon>
    </lineage>
</organism>
<name>A0A4Y2X7Z3_ARAVE</name>
<protein>
    <submittedName>
        <fullName evidence="1">Uncharacterized protein</fullName>
    </submittedName>
</protein>
<accession>A0A4Y2X7Z3</accession>
<dbReference type="AlphaFoldDB" id="A0A4Y2X7Z3"/>